<dbReference type="InterPro" id="IPR012337">
    <property type="entry name" value="RNaseH-like_sf"/>
</dbReference>
<keyword evidence="3" id="KW-1185">Reference proteome</keyword>
<sequence>MEGICAVDPLLGEAFAATRAAEVTLLRNWTHVIFETDSKFLASDIVSTLWFLRVGKAKTWVLSIRKVFKAQSAWSLHWVTRRLNQQAHLLAQWAARS</sequence>
<name>A0A6A1UT27_9ROSI</name>
<dbReference type="Proteomes" id="UP000516437">
    <property type="component" value="Chromosome 8"/>
</dbReference>
<dbReference type="InterPro" id="IPR002156">
    <property type="entry name" value="RNaseH_domain"/>
</dbReference>
<dbReference type="AlphaFoldDB" id="A0A6A1UT27"/>
<dbReference type="GO" id="GO:0004523">
    <property type="term" value="F:RNA-DNA hybrid ribonuclease activity"/>
    <property type="evidence" value="ECO:0007669"/>
    <property type="project" value="InterPro"/>
</dbReference>
<evidence type="ECO:0000313" key="3">
    <source>
        <dbReference type="Proteomes" id="UP000516437"/>
    </source>
</evidence>
<comment type="caution">
    <text evidence="2">The sequence shown here is derived from an EMBL/GenBank/DDBJ whole genome shotgun (WGS) entry which is preliminary data.</text>
</comment>
<evidence type="ECO:0000259" key="1">
    <source>
        <dbReference type="Pfam" id="PF13456"/>
    </source>
</evidence>
<dbReference type="GO" id="GO:0003676">
    <property type="term" value="F:nucleic acid binding"/>
    <property type="evidence" value="ECO:0007669"/>
    <property type="project" value="InterPro"/>
</dbReference>
<feature type="domain" description="RNase H type-1" evidence="1">
    <location>
        <begin position="9"/>
        <end position="94"/>
    </location>
</feature>
<dbReference type="Pfam" id="PF13456">
    <property type="entry name" value="RVT_3"/>
    <property type="match status" value="1"/>
</dbReference>
<organism evidence="2 3">
    <name type="scientific">Morella rubra</name>
    <name type="common">Chinese bayberry</name>
    <dbReference type="NCBI Taxonomy" id="262757"/>
    <lineage>
        <taxon>Eukaryota</taxon>
        <taxon>Viridiplantae</taxon>
        <taxon>Streptophyta</taxon>
        <taxon>Embryophyta</taxon>
        <taxon>Tracheophyta</taxon>
        <taxon>Spermatophyta</taxon>
        <taxon>Magnoliopsida</taxon>
        <taxon>eudicotyledons</taxon>
        <taxon>Gunneridae</taxon>
        <taxon>Pentapetalae</taxon>
        <taxon>rosids</taxon>
        <taxon>fabids</taxon>
        <taxon>Fagales</taxon>
        <taxon>Myricaceae</taxon>
        <taxon>Morella</taxon>
    </lineage>
</organism>
<dbReference type="InterPro" id="IPR036397">
    <property type="entry name" value="RNaseH_sf"/>
</dbReference>
<gene>
    <name evidence="2" type="ORF">CJ030_MR8G015368</name>
</gene>
<dbReference type="SUPFAM" id="SSF53098">
    <property type="entry name" value="Ribonuclease H-like"/>
    <property type="match status" value="1"/>
</dbReference>
<proteinExistence type="predicted"/>
<dbReference type="Gene3D" id="3.30.420.10">
    <property type="entry name" value="Ribonuclease H-like superfamily/Ribonuclease H"/>
    <property type="match status" value="1"/>
</dbReference>
<accession>A0A6A1UT27</accession>
<evidence type="ECO:0000313" key="2">
    <source>
        <dbReference type="EMBL" id="KAB1203545.1"/>
    </source>
</evidence>
<dbReference type="EMBL" id="RXIC02000026">
    <property type="protein sequence ID" value="KAB1203545.1"/>
    <property type="molecule type" value="Genomic_DNA"/>
</dbReference>
<reference evidence="2 3" key="1">
    <citation type="journal article" date="2019" name="Plant Biotechnol. J.">
        <title>The red bayberry genome and genetic basis of sex determination.</title>
        <authorList>
            <person name="Jia H.M."/>
            <person name="Jia H.J."/>
            <person name="Cai Q.L."/>
            <person name="Wang Y."/>
            <person name="Zhao H.B."/>
            <person name="Yang W.F."/>
            <person name="Wang G.Y."/>
            <person name="Li Y.H."/>
            <person name="Zhan D.L."/>
            <person name="Shen Y.T."/>
            <person name="Niu Q.F."/>
            <person name="Chang L."/>
            <person name="Qiu J."/>
            <person name="Zhao L."/>
            <person name="Xie H.B."/>
            <person name="Fu W.Y."/>
            <person name="Jin J."/>
            <person name="Li X.W."/>
            <person name="Jiao Y."/>
            <person name="Zhou C.C."/>
            <person name="Tu T."/>
            <person name="Chai C.Y."/>
            <person name="Gao J.L."/>
            <person name="Fan L.J."/>
            <person name="van de Weg E."/>
            <person name="Wang J.Y."/>
            <person name="Gao Z.S."/>
        </authorList>
    </citation>
    <scope>NUCLEOTIDE SEQUENCE [LARGE SCALE GENOMIC DNA]</scope>
    <source>
        <tissue evidence="2">Leaves</tissue>
    </source>
</reference>
<protein>
    <recommendedName>
        <fullName evidence="1">RNase H type-1 domain-containing protein</fullName>
    </recommendedName>
</protein>